<gene>
    <name evidence="8" type="ordered locus">Rru_A2056</name>
</gene>
<evidence type="ECO:0000256" key="2">
    <source>
        <dbReference type="ARBA" id="ARBA00022723"/>
    </source>
</evidence>
<dbReference type="Gene3D" id="3.40.1050.10">
    <property type="entry name" value="Carbonic anhydrase"/>
    <property type="match status" value="1"/>
</dbReference>
<keyword evidence="3 6" id="KW-0862">Zinc</keyword>
<dbReference type="SMART" id="SM00947">
    <property type="entry name" value="Pro_CA"/>
    <property type="match status" value="1"/>
</dbReference>
<dbReference type="PROSITE" id="PS00705">
    <property type="entry name" value="PROK_CO2_ANHYDRASE_2"/>
    <property type="match status" value="1"/>
</dbReference>
<dbReference type="Pfam" id="PF00484">
    <property type="entry name" value="Pro_CA"/>
    <property type="match status" value="1"/>
</dbReference>
<reference evidence="8 9" key="1">
    <citation type="journal article" date="2011" name="Stand. Genomic Sci.">
        <title>Complete genome sequence of Rhodospirillum rubrum type strain (S1).</title>
        <authorList>
            <person name="Munk A.C."/>
            <person name="Copeland A."/>
            <person name="Lucas S."/>
            <person name="Lapidus A."/>
            <person name="Del Rio T.G."/>
            <person name="Barry K."/>
            <person name="Detter J.C."/>
            <person name="Hammon N."/>
            <person name="Israni S."/>
            <person name="Pitluck S."/>
            <person name="Brettin T."/>
            <person name="Bruce D."/>
            <person name="Han C."/>
            <person name="Tapia R."/>
            <person name="Gilna P."/>
            <person name="Schmutz J."/>
            <person name="Larimer F."/>
            <person name="Land M."/>
            <person name="Kyrpides N.C."/>
            <person name="Mavromatis K."/>
            <person name="Richardson P."/>
            <person name="Rohde M."/>
            <person name="Goker M."/>
            <person name="Klenk H.P."/>
            <person name="Zhang Y."/>
            <person name="Roberts G.P."/>
            <person name="Reslewic S."/>
            <person name="Schwartz D.C."/>
        </authorList>
    </citation>
    <scope>NUCLEOTIDE SEQUENCE [LARGE SCALE GENOMIC DNA]</scope>
    <source>
        <strain evidence="9">ATCC 11170 / ATH 1.1.1 / DSM 467 / LMG 4362 / NCIMB 8255 / S1</strain>
    </source>
</reference>
<dbReference type="EnsemblBacteria" id="ABC22856">
    <property type="protein sequence ID" value="ABC22856"/>
    <property type="gene ID" value="Rru_A2056"/>
</dbReference>
<dbReference type="FunFam" id="3.40.1050.10:FF:000001">
    <property type="entry name" value="Carbonic anhydrase"/>
    <property type="match status" value="1"/>
</dbReference>
<dbReference type="PhylomeDB" id="Q2RSN9"/>
<sequence length="213" mass="23905">MDIQDLITNNRKWAEERESALPGYFHILSEVQSPKFLWIGCSDSRVPANEIVGMQPGELFVHRNIANVVPHADANCHAVLEYAIDVLKVEHIMVVGHYGCGGVRAALNRLAMGPIDNWLSHIKDIARIFAAELEDLPDEESRVDRLCELNAMAQVMNVARTSMVQAAWRRGQPLAIHAWCYGLKTGLVNDLGRTLTRIADLPEPYRLIFPDQV</sequence>
<dbReference type="Proteomes" id="UP000001929">
    <property type="component" value="Chromosome"/>
</dbReference>
<dbReference type="CDD" id="cd00883">
    <property type="entry name" value="beta_CA_cladeA"/>
    <property type="match status" value="1"/>
</dbReference>
<feature type="binding site" evidence="6">
    <location>
        <position position="41"/>
    </location>
    <ligand>
        <name>Zn(2+)</name>
        <dbReference type="ChEBI" id="CHEBI:29105"/>
    </ligand>
</feature>
<evidence type="ECO:0000256" key="7">
    <source>
        <dbReference type="RuleBase" id="RU003956"/>
    </source>
</evidence>
<name>Q2RSN9_RHORT</name>
<dbReference type="PANTHER" id="PTHR11002">
    <property type="entry name" value="CARBONIC ANHYDRASE"/>
    <property type="match status" value="1"/>
</dbReference>
<keyword evidence="4 7" id="KW-0456">Lyase</keyword>
<feature type="binding site" evidence="6">
    <location>
        <position position="43"/>
    </location>
    <ligand>
        <name>Zn(2+)</name>
        <dbReference type="ChEBI" id="CHEBI:29105"/>
    </ligand>
</feature>
<dbReference type="InterPro" id="IPR015892">
    <property type="entry name" value="Carbonic_anhydrase_CS"/>
</dbReference>
<dbReference type="AlphaFoldDB" id="Q2RSN9"/>
<organism evidence="8 9">
    <name type="scientific">Rhodospirillum rubrum (strain ATCC 11170 / ATH 1.1.1 / DSM 467 / LMG 4362 / NCIMB 8255 / S1)</name>
    <dbReference type="NCBI Taxonomy" id="269796"/>
    <lineage>
        <taxon>Bacteria</taxon>
        <taxon>Pseudomonadati</taxon>
        <taxon>Pseudomonadota</taxon>
        <taxon>Alphaproteobacteria</taxon>
        <taxon>Rhodospirillales</taxon>
        <taxon>Rhodospirillaceae</taxon>
        <taxon>Rhodospirillum</taxon>
    </lineage>
</organism>
<comment type="similarity">
    <text evidence="1 7">Belongs to the beta-class carbonic anhydrase family.</text>
</comment>
<evidence type="ECO:0000256" key="5">
    <source>
        <dbReference type="ARBA" id="ARBA00048348"/>
    </source>
</evidence>
<evidence type="ECO:0000256" key="4">
    <source>
        <dbReference type="ARBA" id="ARBA00023239"/>
    </source>
</evidence>
<dbReference type="EC" id="4.2.1.1" evidence="7"/>
<dbReference type="eggNOG" id="COG0288">
    <property type="taxonomic scope" value="Bacteria"/>
</dbReference>
<dbReference type="EMBL" id="CP000230">
    <property type="protein sequence ID" value="ABC22856.1"/>
    <property type="molecule type" value="Genomic_DNA"/>
</dbReference>
<dbReference type="HOGENOM" id="CLU_053879_3_0_5"/>
<dbReference type="GO" id="GO:0004089">
    <property type="term" value="F:carbonate dehydratase activity"/>
    <property type="evidence" value="ECO:0007669"/>
    <property type="project" value="UniProtKB-UniRule"/>
</dbReference>
<dbReference type="SUPFAM" id="SSF53056">
    <property type="entry name" value="beta-carbonic anhydrase, cab"/>
    <property type="match status" value="1"/>
</dbReference>
<dbReference type="GO" id="GO:0008270">
    <property type="term" value="F:zinc ion binding"/>
    <property type="evidence" value="ECO:0007669"/>
    <property type="project" value="UniProtKB-UniRule"/>
</dbReference>
<dbReference type="NCBIfam" id="NF007756">
    <property type="entry name" value="PRK10437.1"/>
    <property type="match status" value="1"/>
</dbReference>
<dbReference type="GO" id="GO:0015976">
    <property type="term" value="P:carbon utilization"/>
    <property type="evidence" value="ECO:0007669"/>
    <property type="project" value="InterPro"/>
</dbReference>
<dbReference type="InterPro" id="IPR036874">
    <property type="entry name" value="Carbonic_anhydrase_sf"/>
</dbReference>
<protein>
    <recommendedName>
        <fullName evidence="7">Carbonic anhydrase</fullName>
        <ecNumber evidence="7">4.2.1.1</ecNumber>
    </recommendedName>
    <alternativeName>
        <fullName evidence="7">Carbonate dehydratase</fullName>
    </alternativeName>
</protein>
<dbReference type="InterPro" id="IPR001765">
    <property type="entry name" value="Carbonic_anhydrase"/>
</dbReference>
<evidence type="ECO:0000256" key="3">
    <source>
        <dbReference type="ARBA" id="ARBA00022833"/>
    </source>
</evidence>
<keyword evidence="9" id="KW-1185">Reference proteome</keyword>
<comment type="function">
    <text evidence="7">Reversible hydration of carbon dioxide.</text>
</comment>
<comment type="cofactor">
    <cofactor evidence="6">
        <name>Zn(2+)</name>
        <dbReference type="ChEBI" id="CHEBI:29105"/>
    </cofactor>
    <text evidence="6">Binds 1 zinc ion per subunit.</text>
</comment>
<dbReference type="STRING" id="269796.Rru_A2056"/>
<evidence type="ECO:0000313" key="9">
    <source>
        <dbReference type="Proteomes" id="UP000001929"/>
    </source>
</evidence>
<evidence type="ECO:0000256" key="1">
    <source>
        <dbReference type="ARBA" id="ARBA00006217"/>
    </source>
</evidence>
<feature type="binding site" evidence="6">
    <location>
        <position position="100"/>
    </location>
    <ligand>
        <name>Zn(2+)</name>
        <dbReference type="ChEBI" id="CHEBI:29105"/>
    </ligand>
</feature>
<proteinExistence type="inferred from homology"/>
<accession>Q2RSN9</accession>
<evidence type="ECO:0000256" key="6">
    <source>
        <dbReference type="PIRSR" id="PIRSR601765-1"/>
    </source>
</evidence>
<dbReference type="PANTHER" id="PTHR11002:SF76">
    <property type="entry name" value="CARBONIC ANHYDRASE"/>
    <property type="match status" value="1"/>
</dbReference>
<feature type="binding site" evidence="6">
    <location>
        <position position="97"/>
    </location>
    <ligand>
        <name>Zn(2+)</name>
        <dbReference type="ChEBI" id="CHEBI:29105"/>
    </ligand>
</feature>
<keyword evidence="2 6" id="KW-0479">Metal-binding</keyword>
<dbReference type="KEGG" id="rru:Rru_A2056"/>
<dbReference type="PROSITE" id="PS00704">
    <property type="entry name" value="PROK_CO2_ANHYDRASE_1"/>
    <property type="match status" value="1"/>
</dbReference>
<comment type="catalytic activity">
    <reaction evidence="5 7">
        <text>hydrogencarbonate + H(+) = CO2 + H2O</text>
        <dbReference type="Rhea" id="RHEA:10748"/>
        <dbReference type="ChEBI" id="CHEBI:15377"/>
        <dbReference type="ChEBI" id="CHEBI:15378"/>
        <dbReference type="ChEBI" id="CHEBI:16526"/>
        <dbReference type="ChEBI" id="CHEBI:17544"/>
        <dbReference type="EC" id="4.2.1.1"/>
    </reaction>
</comment>
<evidence type="ECO:0000313" key="8">
    <source>
        <dbReference type="EMBL" id="ABC22856.1"/>
    </source>
</evidence>
<dbReference type="PATRIC" id="fig|269796.9.peg.2145"/>